<comment type="similarity">
    <text evidence="10">Belongs to the SecD/SecF family. SecF subfamily.</text>
</comment>
<evidence type="ECO:0000256" key="10">
    <source>
        <dbReference type="HAMAP-Rule" id="MF_01464"/>
    </source>
</evidence>
<evidence type="ECO:0000256" key="6">
    <source>
        <dbReference type="ARBA" id="ARBA00022927"/>
    </source>
</evidence>
<dbReference type="PANTHER" id="PTHR30081">
    <property type="entry name" value="PROTEIN-EXPORT MEMBRANE PROTEIN SEC"/>
    <property type="match status" value="1"/>
</dbReference>
<evidence type="ECO:0000256" key="9">
    <source>
        <dbReference type="ARBA" id="ARBA00023136"/>
    </source>
</evidence>
<evidence type="ECO:0000256" key="8">
    <source>
        <dbReference type="ARBA" id="ARBA00023010"/>
    </source>
</evidence>
<feature type="transmembrane region" description="Helical" evidence="10">
    <location>
        <begin position="198"/>
        <end position="219"/>
    </location>
</feature>
<dbReference type="EMBL" id="PVWK01000057">
    <property type="protein sequence ID" value="PSB29948.1"/>
    <property type="molecule type" value="Genomic_DNA"/>
</dbReference>
<dbReference type="Pfam" id="PF02355">
    <property type="entry name" value="SecD_SecF_C"/>
    <property type="match status" value="1"/>
</dbReference>
<dbReference type="GO" id="GO:0005886">
    <property type="term" value="C:plasma membrane"/>
    <property type="evidence" value="ECO:0007669"/>
    <property type="project" value="UniProtKB-SubCell"/>
</dbReference>
<evidence type="ECO:0000256" key="7">
    <source>
        <dbReference type="ARBA" id="ARBA00022989"/>
    </source>
</evidence>
<reference evidence="13" key="1">
    <citation type="submission" date="2018-02" db="EMBL/GenBank/DDBJ databases">
        <authorList>
            <person name="Moore K."/>
            <person name="Momper L."/>
        </authorList>
    </citation>
    <scope>NUCLEOTIDE SEQUENCE [LARGE SCALE GENOMIC DNA]</scope>
    <source>
        <strain evidence="13">ULC18</strain>
    </source>
</reference>
<feature type="transmembrane region" description="Helical" evidence="10">
    <location>
        <begin position="167"/>
        <end position="192"/>
    </location>
</feature>
<feature type="transmembrane region" description="Helical" evidence="10">
    <location>
        <begin position="12"/>
        <end position="31"/>
    </location>
</feature>
<feature type="transmembrane region" description="Helical" evidence="10">
    <location>
        <begin position="250"/>
        <end position="268"/>
    </location>
</feature>
<comment type="subcellular location">
    <subcellularLocation>
        <location evidence="1 10">Cell membrane</location>
        <topology evidence="1 10">Multi-pass membrane protein</topology>
    </subcellularLocation>
</comment>
<keyword evidence="2 10" id="KW-0813">Transport</keyword>
<dbReference type="Gene3D" id="1.20.1640.10">
    <property type="entry name" value="Multidrug efflux transporter AcrB transmembrane domain"/>
    <property type="match status" value="1"/>
</dbReference>
<evidence type="ECO:0000256" key="2">
    <source>
        <dbReference type="ARBA" id="ARBA00022448"/>
    </source>
</evidence>
<dbReference type="InterPro" id="IPR022813">
    <property type="entry name" value="SecD/SecF_arch_bac"/>
</dbReference>
<keyword evidence="7 10" id="KW-1133">Transmembrane helix</keyword>
<evidence type="ECO:0000313" key="13">
    <source>
        <dbReference type="Proteomes" id="UP000239576"/>
    </source>
</evidence>
<reference evidence="12 13" key="2">
    <citation type="submission" date="2018-03" db="EMBL/GenBank/DDBJ databases">
        <title>The ancient ancestry and fast evolution of plastids.</title>
        <authorList>
            <person name="Moore K.R."/>
            <person name="Magnabosco C."/>
            <person name="Momper L."/>
            <person name="Gold D.A."/>
            <person name="Bosak T."/>
            <person name="Fournier G.P."/>
        </authorList>
    </citation>
    <scope>NUCLEOTIDE SEQUENCE [LARGE SCALE GENOMIC DNA]</scope>
    <source>
        <strain evidence="12 13">ULC18</strain>
    </source>
</reference>
<evidence type="ECO:0000256" key="1">
    <source>
        <dbReference type="ARBA" id="ARBA00004651"/>
    </source>
</evidence>
<proteinExistence type="inferred from homology"/>
<feature type="domain" description="SSD" evidence="11">
    <location>
        <begin position="167"/>
        <end position="299"/>
    </location>
</feature>
<keyword evidence="13" id="KW-1185">Reference proteome</keyword>
<keyword evidence="8 10" id="KW-0811">Translocation</keyword>
<dbReference type="InterPro" id="IPR022645">
    <property type="entry name" value="SecD/SecF_bac"/>
</dbReference>
<gene>
    <name evidence="10" type="primary">secF</name>
    <name evidence="12" type="ORF">C7B82_10380</name>
</gene>
<evidence type="ECO:0000259" key="11">
    <source>
        <dbReference type="PROSITE" id="PS50156"/>
    </source>
</evidence>
<accession>A0A2T1EB55</accession>
<dbReference type="Pfam" id="PF07549">
    <property type="entry name" value="Sec_GG"/>
    <property type="match status" value="1"/>
</dbReference>
<comment type="caution">
    <text evidence="12">The sequence shown here is derived from an EMBL/GenBank/DDBJ whole genome shotgun (WGS) entry which is preliminary data.</text>
</comment>
<keyword evidence="4" id="KW-0997">Cell inner membrane</keyword>
<dbReference type="SUPFAM" id="SSF82866">
    <property type="entry name" value="Multidrug efflux transporter AcrB transmembrane domain"/>
    <property type="match status" value="1"/>
</dbReference>
<dbReference type="GO" id="GO:0043952">
    <property type="term" value="P:protein transport by the Sec complex"/>
    <property type="evidence" value="ECO:0007669"/>
    <property type="project" value="UniProtKB-UniRule"/>
</dbReference>
<protein>
    <recommendedName>
        <fullName evidence="10">Protein-export membrane protein SecF</fullName>
    </recommendedName>
</protein>
<dbReference type="InterPro" id="IPR000731">
    <property type="entry name" value="SSD"/>
</dbReference>
<keyword evidence="9 10" id="KW-0472">Membrane</keyword>
<evidence type="ECO:0000313" key="12">
    <source>
        <dbReference type="EMBL" id="PSB29948.1"/>
    </source>
</evidence>
<name>A0A2T1EB55_9CYAN</name>
<dbReference type="InterPro" id="IPR022646">
    <property type="entry name" value="SecD/SecF_CS"/>
</dbReference>
<dbReference type="InterPro" id="IPR005665">
    <property type="entry name" value="SecF_bac"/>
</dbReference>
<evidence type="ECO:0000256" key="3">
    <source>
        <dbReference type="ARBA" id="ARBA00022475"/>
    </source>
</evidence>
<dbReference type="PRINTS" id="PR01755">
    <property type="entry name" value="SECFTRNLCASE"/>
</dbReference>
<comment type="function">
    <text evidence="10">Probably participates in protein translocation into and across both the cytoplasmic and thylakoid membranes in cyanobacterial cells.</text>
</comment>
<dbReference type="NCBIfam" id="TIGR00916">
    <property type="entry name" value="2A0604s01"/>
    <property type="match status" value="1"/>
</dbReference>
<dbReference type="NCBIfam" id="TIGR00966">
    <property type="entry name" value="transloc_SecF"/>
    <property type="match status" value="1"/>
</dbReference>
<sequence>MKLQVIRQRKLWWTLSSLFILVGIISMLLSWQQFGSPLRPSLDFIGGTRLQIELDCSKPNACDKPIDIGDVRDVMTSEGLGDSSIQLLGQEQRALSIRTAPLSPEARVKLLDALGHKIGTFDPTKNQIDTVGPVIGQQLFASGMLALLVSFALITVYLSFRFQLDYALFAILALFHDVLITVGIFALLGLVIGTEVDSLFIVALLTIVGFSVNDTVVIYDRIRETKAAQPDRPIDDIVDLAVNQTLTRSINTTVTVLLTLFAIFLFGGETLKNFALALIIGFTMGAYSSIFIASTLLALWRERSETFVPAVPAIVDGDGGDRPSDDIASRSDEA</sequence>
<dbReference type="InterPro" id="IPR055344">
    <property type="entry name" value="SecD_SecF_C_bact"/>
</dbReference>
<keyword evidence="6 10" id="KW-0653">Protein transport</keyword>
<feature type="transmembrane region" description="Helical" evidence="10">
    <location>
        <begin position="274"/>
        <end position="300"/>
    </location>
</feature>
<keyword evidence="3 10" id="KW-1003">Cell membrane</keyword>
<dbReference type="GO" id="GO:0006605">
    <property type="term" value="P:protein targeting"/>
    <property type="evidence" value="ECO:0007669"/>
    <property type="project" value="UniProtKB-UniRule"/>
</dbReference>
<evidence type="ECO:0000256" key="4">
    <source>
        <dbReference type="ARBA" id="ARBA00022519"/>
    </source>
</evidence>
<evidence type="ECO:0000256" key="5">
    <source>
        <dbReference type="ARBA" id="ARBA00022692"/>
    </source>
</evidence>
<organism evidence="12 13">
    <name type="scientific">Stenomitos frigidus ULC18</name>
    <dbReference type="NCBI Taxonomy" id="2107698"/>
    <lineage>
        <taxon>Bacteria</taxon>
        <taxon>Bacillati</taxon>
        <taxon>Cyanobacteriota</taxon>
        <taxon>Cyanophyceae</taxon>
        <taxon>Leptolyngbyales</taxon>
        <taxon>Leptolyngbyaceae</taxon>
        <taxon>Stenomitos</taxon>
    </lineage>
</organism>
<dbReference type="Proteomes" id="UP000239576">
    <property type="component" value="Unassembled WGS sequence"/>
</dbReference>
<dbReference type="GO" id="GO:0065002">
    <property type="term" value="P:intracellular protein transmembrane transport"/>
    <property type="evidence" value="ECO:0007669"/>
    <property type="project" value="UniProtKB-UniRule"/>
</dbReference>
<keyword evidence="5 10" id="KW-0812">Transmembrane</keyword>
<dbReference type="HAMAP" id="MF_01464_B">
    <property type="entry name" value="SecF_B"/>
    <property type="match status" value="1"/>
</dbReference>
<dbReference type="OrthoDB" id="9805019at2"/>
<dbReference type="PROSITE" id="PS50156">
    <property type="entry name" value="SSD"/>
    <property type="match status" value="1"/>
</dbReference>
<dbReference type="GO" id="GO:0015450">
    <property type="term" value="F:protein-transporting ATPase activity"/>
    <property type="evidence" value="ECO:0007669"/>
    <property type="project" value="InterPro"/>
</dbReference>
<dbReference type="AlphaFoldDB" id="A0A2T1EB55"/>
<comment type="subunit">
    <text evidence="10">Forms a complex with SecD. Part of the essential Sec protein translocation apparatus which comprises SecA, SecYEG and auxiliary proteins SecDF. Other proteins may also be involved.</text>
</comment>
<dbReference type="PANTHER" id="PTHR30081:SF8">
    <property type="entry name" value="PROTEIN TRANSLOCASE SUBUNIT SECF"/>
    <property type="match status" value="1"/>
</dbReference>
<feature type="transmembrane region" description="Helical" evidence="10">
    <location>
        <begin position="139"/>
        <end position="160"/>
    </location>
</feature>
<dbReference type="RefSeq" id="WP_106256229.1">
    <property type="nucleotide sequence ID" value="NZ_CAWNSW010000007.1"/>
</dbReference>
<comment type="function">
    <text evidence="10">Part of the Sec protein translocase complex. Interacts with the SecYEG preprotein conducting channel. SecDF uses the proton motive force (PMF) to complete protein translocation after the ATP-dependent function of SecA.</text>
</comment>
<dbReference type="InterPro" id="IPR048634">
    <property type="entry name" value="SecD_SecF_C"/>
</dbReference>